<evidence type="ECO:0000313" key="2">
    <source>
        <dbReference type="EMBL" id="KAJ3432581.1"/>
    </source>
</evidence>
<evidence type="ECO:0000256" key="1">
    <source>
        <dbReference type="SAM" id="MobiDB-lite"/>
    </source>
</evidence>
<protein>
    <submittedName>
        <fullName evidence="2">Remodeling and spacing factor</fullName>
    </submittedName>
</protein>
<organism evidence="2 3">
    <name type="scientific">Anaeramoeba flamelloides</name>
    <dbReference type="NCBI Taxonomy" id="1746091"/>
    <lineage>
        <taxon>Eukaryota</taxon>
        <taxon>Metamonada</taxon>
        <taxon>Anaeramoebidae</taxon>
        <taxon>Anaeramoeba</taxon>
    </lineage>
</organism>
<dbReference type="EMBL" id="JANTQA010000047">
    <property type="protein sequence ID" value="KAJ3432581.1"/>
    <property type="molecule type" value="Genomic_DNA"/>
</dbReference>
<sequence length="520" mass="61287">MFTKKQKISSCTFYSTLWQFGGFLESTLTTDQIFVQNDMINSFLEKIPKQSDVKKAKKYLPVVWKIFNQNSVVLPYEKKINKRKRKNTNTKKQSAIDMCALERLYTLNPIWRPLMSDPRINEKITPFEPNPSQNSKTVKNFSRKQKTIGLLSLKMCKMLQEKPLTREKIETKTGFIKQRICSVLSVYKMVNLIKEDKITSHLFWDGNQAQILSNLKKYLVLIIKLRNLKRQLCQRVSILVAQYQTKIEEDQKCQIKLEGSKKKKKNTCFEKVFWKLTPFVSTVLEEKVNNIQFKEELEIQNNNFELGLLQKAILVQGLIQKTKVALKKQQLQSDSIIENSKRFISKAPQKKNRRKTRSKRKRIVTKLMRDKKQQQQEQIKNQNQPIQKYEEKNEKEQEQEKEKEQEKENNNEKKTVVQELKESNKEYNASTNFPSRSNFNFNQPTNNFDPQNMYDPNERTVKEIEAIDAILSLTFSTRTQGKKLNNQAYSLIQKKNNHTYTQISPLLLILQQYGNTLSLN</sequence>
<accession>A0AAV7YV82</accession>
<name>A0AAV7YV82_9EUKA</name>
<feature type="compositionally biased region" description="Basic and acidic residues" evidence="1">
    <location>
        <begin position="388"/>
        <end position="425"/>
    </location>
</feature>
<dbReference type="Proteomes" id="UP001146793">
    <property type="component" value="Unassembled WGS sequence"/>
</dbReference>
<reference evidence="2" key="1">
    <citation type="submission" date="2022-08" db="EMBL/GenBank/DDBJ databases">
        <title>Novel sulphate-reducing endosymbionts in the free-living metamonad Anaeramoeba.</title>
        <authorList>
            <person name="Jerlstrom-Hultqvist J."/>
            <person name="Cepicka I."/>
            <person name="Gallot-Lavallee L."/>
            <person name="Salas-Leiva D."/>
            <person name="Curtis B.A."/>
            <person name="Zahonova K."/>
            <person name="Pipaliya S."/>
            <person name="Dacks J."/>
            <person name="Roger A.J."/>
        </authorList>
    </citation>
    <scope>NUCLEOTIDE SEQUENCE</scope>
    <source>
        <strain evidence="2">Busselton2</strain>
    </source>
</reference>
<feature type="compositionally biased region" description="Basic residues" evidence="1">
    <location>
        <begin position="348"/>
        <end position="364"/>
    </location>
</feature>
<feature type="region of interest" description="Disordered" evidence="1">
    <location>
        <begin position="342"/>
        <end position="442"/>
    </location>
</feature>
<evidence type="ECO:0000313" key="3">
    <source>
        <dbReference type="Proteomes" id="UP001146793"/>
    </source>
</evidence>
<gene>
    <name evidence="2" type="ORF">M0812_21523</name>
</gene>
<feature type="compositionally biased region" description="Low complexity" evidence="1">
    <location>
        <begin position="375"/>
        <end position="387"/>
    </location>
</feature>
<dbReference type="AlphaFoldDB" id="A0AAV7YV82"/>
<feature type="compositionally biased region" description="Polar residues" evidence="1">
    <location>
        <begin position="426"/>
        <end position="442"/>
    </location>
</feature>
<proteinExistence type="predicted"/>
<comment type="caution">
    <text evidence="2">The sequence shown here is derived from an EMBL/GenBank/DDBJ whole genome shotgun (WGS) entry which is preliminary data.</text>
</comment>